<organism evidence="2 3">
    <name type="scientific">Tulasnella calospora MUT 4182</name>
    <dbReference type="NCBI Taxonomy" id="1051891"/>
    <lineage>
        <taxon>Eukaryota</taxon>
        <taxon>Fungi</taxon>
        <taxon>Dikarya</taxon>
        <taxon>Basidiomycota</taxon>
        <taxon>Agaricomycotina</taxon>
        <taxon>Agaricomycetes</taxon>
        <taxon>Cantharellales</taxon>
        <taxon>Tulasnellaceae</taxon>
        <taxon>Tulasnella</taxon>
    </lineage>
</organism>
<sequence>MAVYKTPIISNTAKPLQHLKGQVATTASNRIGNLSNSNPSNTSRLPIQSTLARSKNRAGARRVLGQKQPSTNAPERVLFARPRVKDDDDDDMDDLNALSDDDDAMSEDWEEGKTLVDNLKNFGIDNSDDALEELLACADELQGPMSAKAKELQQDLIDTLVPAMDHIRIVHGLLENTVEAKYIEAVLEIDKAADEYHEKALQCRAELVKMLEESKASKATLQTLDEQAPEDVENLKVELEKKSKLFAKMDKGKSQDMLLKSLMGGSSRK</sequence>
<reference evidence="2 3" key="1">
    <citation type="submission" date="2014-04" db="EMBL/GenBank/DDBJ databases">
        <authorList>
            <consortium name="DOE Joint Genome Institute"/>
            <person name="Kuo A."/>
            <person name="Girlanda M."/>
            <person name="Perotto S."/>
            <person name="Kohler A."/>
            <person name="Nagy L.G."/>
            <person name="Floudas D."/>
            <person name="Copeland A."/>
            <person name="Barry K.W."/>
            <person name="Cichocki N."/>
            <person name="Veneault-Fourrey C."/>
            <person name="LaButti K."/>
            <person name="Lindquist E.A."/>
            <person name="Lipzen A."/>
            <person name="Lundell T."/>
            <person name="Morin E."/>
            <person name="Murat C."/>
            <person name="Sun H."/>
            <person name="Tunlid A."/>
            <person name="Henrissat B."/>
            <person name="Grigoriev I.V."/>
            <person name="Hibbett D.S."/>
            <person name="Martin F."/>
            <person name="Nordberg H.P."/>
            <person name="Cantor M.N."/>
            <person name="Hua S.X."/>
        </authorList>
    </citation>
    <scope>NUCLEOTIDE SEQUENCE [LARGE SCALE GENOMIC DNA]</scope>
    <source>
        <strain evidence="2 3">MUT 4182</strain>
    </source>
</reference>
<reference evidence="3" key="2">
    <citation type="submission" date="2015-01" db="EMBL/GenBank/DDBJ databases">
        <title>Evolutionary Origins and Diversification of the Mycorrhizal Mutualists.</title>
        <authorList>
            <consortium name="DOE Joint Genome Institute"/>
            <consortium name="Mycorrhizal Genomics Consortium"/>
            <person name="Kohler A."/>
            <person name="Kuo A."/>
            <person name="Nagy L.G."/>
            <person name="Floudas D."/>
            <person name="Copeland A."/>
            <person name="Barry K.W."/>
            <person name="Cichocki N."/>
            <person name="Veneault-Fourrey C."/>
            <person name="LaButti K."/>
            <person name="Lindquist E.A."/>
            <person name="Lipzen A."/>
            <person name="Lundell T."/>
            <person name="Morin E."/>
            <person name="Murat C."/>
            <person name="Riley R."/>
            <person name="Ohm R."/>
            <person name="Sun H."/>
            <person name="Tunlid A."/>
            <person name="Henrissat B."/>
            <person name="Grigoriev I.V."/>
            <person name="Hibbett D.S."/>
            <person name="Martin F."/>
        </authorList>
    </citation>
    <scope>NUCLEOTIDE SEQUENCE [LARGE SCALE GENOMIC DNA]</scope>
    <source>
        <strain evidence="3">MUT 4182</strain>
    </source>
</reference>
<keyword evidence="3" id="KW-1185">Reference proteome</keyword>
<protein>
    <submittedName>
        <fullName evidence="2">Uncharacterized protein</fullName>
    </submittedName>
</protein>
<evidence type="ECO:0000313" key="2">
    <source>
        <dbReference type="EMBL" id="KIO32490.1"/>
    </source>
</evidence>
<dbReference type="AlphaFoldDB" id="A0A0C3QJJ6"/>
<dbReference type="EMBL" id="KN822954">
    <property type="protein sequence ID" value="KIO32490.1"/>
    <property type="molecule type" value="Genomic_DNA"/>
</dbReference>
<evidence type="ECO:0000313" key="3">
    <source>
        <dbReference type="Proteomes" id="UP000054248"/>
    </source>
</evidence>
<accession>A0A0C3QJJ6</accession>
<evidence type="ECO:0000256" key="1">
    <source>
        <dbReference type="SAM" id="MobiDB-lite"/>
    </source>
</evidence>
<proteinExistence type="predicted"/>
<dbReference type="OrthoDB" id="2678231at2759"/>
<dbReference type="Proteomes" id="UP000054248">
    <property type="component" value="Unassembled WGS sequence"/>
</dbReference>
<feature type="region of interest" description="Disordered" evidence="1">
    <location>
        <begin position="53"/>
        <end position="102"/>
    </location>
</feature>
<dbReference type="HOGENOM" id="CLU_1035082_0_0_1"/>
<name>A0A0C3QJJ6_9AGAM</name>
<gene>
    <name evidence="2" type="ORF">M407DRAFT_18541</name>
</gene>
<feature type="compositionally biased region" description="Acidic residues" evidence="1">
    <location>
        <begin position="87"/>
        <end position="102"/>
    </location>
</feature>